<dbReference type="HOGENOM" id="CLU_2618886_0_0_10"/>
<dbReference type="AlphaFoldDB" id="B4SH87"/>
<dbReference type="EMBL" id="CP001110">
    <property type="protein sequence ID" value="ACF43554.1"/>
    <property type="molecule type" value="Genomic_DNA"/>
</dbReference>
<accession>B4SH87</accession>
<evidence type="ECO:0000313" key="3">
    <source>
        <dbReference type="Proteomes" id="UP000002724"/>
    </source>
</evidence>
<evidence type="ECO:0000259" key="1">
    <source>
        <dbReference type="Pfam" id="PF14294"/>
    </source>
</evidence>
<evidence type="ECO:0000313" key="2">
    <source>
        <dbReference type="EMBL" id="ACF43554.1"/>
    </source>
</evidence>
<reference evidence="2 3" key="1">
    <citation type="submission" date="2008-06" db="EMBL/GenBank/DDBJ databases">
        <title>Complete sequence of Pelodictyon phaeoclathratiforme BU-1.</title>
        <authorList>
            <consortium name="US DOE Joint Genome Institute"/>
            <person name="Lucas S."/>
            <person name="Copeland A."/>
            <person name="Lapidus A."/>
            <person name="Glavina del Rio T."/>
            <person name="Dalin E."/>
            <person name="Tice H."/>
            <person name="Bruce D."/>
            <person name="Goodwin L."/>
            <person name="Pitluck S."/>
            <person name="Schmutz J."/>
            <person name="Larimer F."/>
            <person name="Land M."/>
            <person name="Hauser L."/>
            <person name="Kyrpides N."/>
            <person name="Mikhailova N."/>
            <person name="Liu Z."/>
            <person name="Li T."/>
            <person name="Zhao F."/>
            <person name="Overmann J."/>
            <person name="Bryant D.A."/>
            <person name="Richardson P."/>
        </authorList>
    </citation>
    <scope>NUCLEOTIDE SEQUENCE [LARGE SCALE GENOMIC DNA]</scope>
    <source>
        <strain evidence="3">DSM 5477 / BU-1</strain>
    </source>
</reference>
<dbReference type="STRING" id="324925.Ppha_1289"/>
<sequence length="78" mass="9281">MYTGKKLVEHLSLYQFRLGVKRYNGLFKVQSFICLDQYLSLFFAQLTYRESLRDITTCQLDMQNKWYLMGIRGAQEGL</sequence>
<dbReference type="KEGG" id="pph:Ppha_1289"/>
<organism evidence="2 3">
    <name type="scientific">Pelodictyon phaeoclathratiforme (strain DSM 5477 / BU-1)</name>
    <dbReference type="NCBI Taxonomy" id="324925"/>
    <lineage>
        <taxon>Bacteria</taxon>
        <taxon>Pseudomonadati</taxon>
        <taxon>Chlorobiota</taxon>
        <taxon>Chlorobiia</taxon>
        <taxon>Chlorobiales</taxon>
        <taxon>Chlorobiaceae</taxon>
        <taxon>Chlorobium/Pelodictyon group</taxon>
        <taxon>Pelodictyon</taxon>
    </lineage>
</organism>
<name>B4SH87_PELPB</name>
<dbReference type="Pfam" id="PF14294">
    <property type="entry name" value="DUF4372"/>
    <property type="match status" value="1"/>
</dbReference>
<proteinExistence type="predicted"/>
<feature type="domain" description="DUF4372" evidence="1">
    <location>
        <begin position="6"/>
        <end position="72"/>
    </location>
</feature>
<dbReference type="eggNOG" id="COG3385">
    <property type="taxonomic scope" value="Bacteria"/>
</dbReference>
<dbReference type="RefSeq" id="WP_012508045.1">
    <property type="nucleotide sequence ID" value="NC_011060.1"/>
</dbReference>
<dbReference type="InterPro" id="IPR025399">
    <property type="entry name" value="DUF4372"/>
</dbReference>
<gene>
    <name evidence="2" type="ordered locus">Ppha_1289</name>
</gene>
<keyword evidence="3" id="KW-1185">Reference proteome</keyword>
<protein>
    <submittedName>
        <fullName evidence="2">Transposase, IS4 family protein</fullName>
    </submittedName>
</protein>
<dbReference type="Proteomes" id="UP000002724">
    <property type="component" value="Chromosome"/>
</dbReference>